<evidence type="ECO:0000313" key="5">
    <source>
        <dbReference type="Proteomes" id="UP000013242"/>
    </source>
</evidence>
<organism evidence="4 5">
    <name type="scientific">Thermoanaerobacter thermohydrosulfuricus WC1</name>
    <dbReference type="NCBI Taxonomy" id="1198630"/>
    <lineage>
        <taxon>Bacteria</taxon>
        <taxon>Bacillati</taxon>
        <taxon>Bacillota</taxon>
        <taxon>Clostridia</taxon>
        <taxon>Thermoanaerobacterales</taxon>
        <taxon>Thermoanaerobacteraceae</taxon>
        <taxon>Thermoanaerobacter</taxon>
    </lineage>
</organism>
<evidence type="ECO:0000313" key="3">
    <source>
        <dbReference type="EMBL" id="EMT37869.1"/>
    </source>
</evidence>
<proteinExistence type="predicted"/>
<dbReference type="Pfam" id="PF00395">
    <property type="entry name" value="SLH"/>
    <property type="match status" value="1"/>
</dbReference>
<sequence>ISEWAKNVVANAVKLGIVRGYEDNTFKPKDNATRAEAAAMLYRILEKTGNI</sequence>
<dbReference type="Proteomes" id="UP000013242">
    <property type="component" value="Unassembled WGS sequence"/>
</dbReference>
<name>M8DI93_THETY</name>
<evidence type="ECO:0000259" key="2">
    <source>
        <dbReference type="PROSITE" id="PS51272"/>
    </source>
</evidence>
<keyword evidence="5" id="KW-1185">Reference proteome</keyword>
<accession>M8DI93</accession>
<dbReference type="EMBL" id="AMYG01000077">
    <property type="protein sequence ID" value="EMT37869.1"/>
    <property type="molecule type" value="Genomic_DNA"/>
</dbReference>
<dbReference type="EMBL" id="AMYG01000023">
    <property type="protein sequence ID" value="EMT39792.1"/>
    <property type="molecule type" value="Genomic_DNA"/>
</dbReference>
<protein>
    <submittedName>
        <fullName evidence="4">S-layer domain containing protein</fullName>
    </submittedName>
    <submittedName>
        <fullName evidence="3">S-layer domain protein</fullName>
    </submittedName>
</protein>
<feature type="domain" description="SLH" evidence="2">
    <location>
        <begin position="1"/>
        <end position="51"/>
    </location>
</feature>
<feature type="non-terminal residue" evidence="4">
    <location>
        <position position="1"/>
    </location>
</feature>
<dbReference type="RefSeq" id="WP_004399092.1">
    <property type="nucleotide sequence ID" value="NZ_KB731279.1"/>
</dbReference>
<reference evidence="4 5" key="1">
    <citation type="journal article" date="2013" name="PLoS ONE">
        <title>Genomic Evaluation of Thermoanaerobacter spp. for the Construction of Designer Co-Cultures to Improve Lignocellulosic Biofuel Production.</title>
        <authorList>
            <person name="Verbeke T.J."/>
            <person name="Zhang X."/>
            <person name="Henrissat B."/>
            <person name="Spicer V."/>
            <person name="Rydzak T."/>
            <person name="Krokhin O.V."/>
            <person name="Fristensky B."/>
            <person name="Levin D.B."/>
            <person name="Sparling R."/>
        </authorList>
    </citation>
    <scope>NUCLEOTIDE SEQUENCE [LARGE SCALE GENOMIC DNA]</scope>
    <source>
        <strain evidence="4 5">WC1</strain>
    </source>
</reference>
<evidence type="ECO:0000256" key="1">
    <source>
        <dbReference type="ARBA" id="ARBA00022737"/>
    </source>
</evidence>
<dbReference type="HOGENOM" id="CLU_3092445_0_0_9"/>
<dbReference type="InterPro" id="IPR001119">
    <property type="entry name" value="SLH_dom"/>
</dbReference>
<dbReference type="AlphaFoldDB" id="M8DI93"/>
<comment type="caution">
    <text evidence="4">The sequence shown here is derived from an EMBL/GenBank/DDBJ whole genome shotgun (WGS) entry which is preliminary data.</text>
</comment>
<keyword evidence="1" id="KW-0677">Repeat</keyword>
<evidence type="ECO:0000313" key="4">
    <source>
        <dbReference type="EMBL" id="EMT39792.1"/>
    </source>
</evidence>
<dbReference type="PROSITE" id="PS51272">
    <property type="entry name" value="SLH"/>
    <property type="match status" value="1"/>
</dbReference>
<gene>
    <name evidence="4" type="ORF">TthWC1_0700</name>
    <name evidence="3" type="ORF">TthWC1_2680</name>
</gene>